<gene>
    <name evidence="16" type="ORF">DFR64_1607</name>
</gene>
<evidence type="ECO:0000256" key="4">
    <source>
        <dbReference type="ARBA" id="ARBA00022801"/>
    </source>
</evidence>
<comment type="catalytic activity">
    <reaction evidence="9">
        <text>ATP + H2O = ADP + phosphate + H(+)</text>
        <dbReference type="Rhea" id="RHEA:13065"/>
        <dbReference type="ChEBI" id="CHEBI:15377"/>
        <dbReference type="ChEBI" id="CHEBI:15378"/>
        <dbReference type="ChEBI" id="CHEBI:30616"/>
        <dbReference type="ChEBI" id="CHEBI:43474"/>
        <dbReference type="ChEBI" id="CHEBI:456216"/>
        <dbReference type="EC" id="3.6.4.13"/>
    </reaction>
</comment>
<dbReference type="InterPro" id="IPR012677">
    <property type="entry name" value="Nucleotide-bd_a/b_plait_sf"/>
</dbReference>
<evidence type="ECO:0000256" key="10">
    <source>
        <dbReference type="PROSITE-ProRule" id="PRU00552"/>
    </source>
</evidence>
<keyword evidence="3 11" id="KW-0547">Nucleotide-binding</keyword>
<dbReference type="GO" id="GO:0016787">
    <property type="term" value="F:hydrolase activity"/>
    <property type="evidence" value="ECO:0007669"/>
    <property type="project" value="UniProtKB-KW"/>
</dbReference>
<protein>
    <recommendedName>
        <fullName evidence="1">RNA helicase</fullName>
        <ecNumber evidence="1">3.6.4.13</ecNumber>
    </recommendedName>
</protein>
<comment type="caution">
    <text evidence="16">The sequence shown here is derived from an EMBL/GenBank/DDBJ whole genome shotgun (WGS) entry which is preliminary data.</text>
</comment>
<dbReference type="SMART" id="SM00487">
    <property type="entry name" value="DEXDc"/>
    <property type="match status" value="1"/>
</dbReference>
<evidence type="ECO:0000259" key="13">
    <source>
        <dbReference type="PROSITE" id="PS51192"/>
    </source>
</evidence>
<dbReference type="Pfam" id="PF00270">
    <property type="entry name" value="DEAD"/>
    <property type="match status" value="1"/>
</dbReference>
<sequence length="564" mass="62861">MTTEFTHLDLDQELEQAVNDLGYSTPTQVQDQVIPLLLEGKDVIAQSETGSGKTAAFALPILQNLETGISPRNVQALILAPTRELAIQVADAINKYGSHLNVEVMAVYGGQRYDTSKRRIRNGIDVIVGTPGRLQDLMRQGLLDLSSVRTVVLDEADEMLSMGFIEDIENILSQTPDERQTALFSATMPKSIRVLADKYMHDPQTVMVLQKQMTVATTEQRFYLVNEKDKLAALTRIFEVDEIGATLVFTRTRAGSGKLAADLIQRGYAAEALNGDLAQEARIHVLNRFRSGQVKVLVATDVAARGLDIEGISHVVNFDLPNDPEAYVHRIGRTGRAGREGIAISLVPPRDRFQLNRIERYTKQKISQAQLPDEAQVYAHREDKLVHKLTVWLERDRSKREQEIVEQMMAEGHDPVRIAAAALKMARVEENQRPVEKIGEINMSERSQESRRERSSGPKGKGKSSRKPAERQQGFRGGRSTITTVEEGMVRLSIERGRQHGIRPGEVVGTIASCANIPGSAIGKIMIQDNETMLDVQEEYVSRVLGHTGSYSFRDYKNVMIKRA</sequence>
<dbReference type="EMBL" id="QUMS01000001">
    <property type="protein sequence ID" value="REG11715.1"/>
    <property type="molecule type" value="Genomic_DNA"/>
</dbReference>
<dbReference type="PROSITE" id="PS51195">
    <property type="entry name" value="Q_MOTIF"/>
    <property type="match status" value="1"/>
</dbReference>
<dbReference type="RefSeq" id="WP_116224832.1">
    <property type="nucleotide sequence ID" value="NZ_AP018437.1"/>
</dbReference>
<dbReference type="Proteomes" id="UP000256388">
    <property type="component" value="Unassembled WGS sequence"/>
</dbReference>
<dbReference type="Pfam" id="PF25399">
    <property type="entry name" value="DeaD_dimer"/>
    <property type="match status" value="1"/>
</dbReference>
<feature type="short sequence motif" description="Q motif" evidence="10">
    <location>
        <begin position="3"/>
        <end position="31"/>
    </location>
</feature>
<dbReference type="AlphaFoldDB" id="A0A347ZR00"/>
<dbReference type="SMART" id="SM00490">
    <property type="entry name" value="HELICc"/>
    <property type="match status" value="1"/>
</dbReference>
<keyword evidence="4 11" id="KW-0378">Hydrolase</keyword>
<dbReference type="Pfam" id="PF03880">
    <property type="entry name" value="DbpA"/>
    <property type="match status" value="1"/>
</dbReference>
<keyword evidence="17" id="KW-1185">Reference proteome</keyword>
<evidence type="ECO:0000256" key="2">
    <source>
        <dbReference type="ARBA" id="ARBA00022490"/>
    </source>
</evidence>
<dbReference type="InterPro" id="IPR000629">
    <property type="entry name" value="RNA-helicase_DEAD-box_CS"/>
</dbReference>
<dbReference type="Pfam" id="PF00271">
    <property type="entry name" value="Helicase_C"/>
    <property type="match status" value="1"/>
</dbReference>
<feature type="domain" description="DEAD-box RNA helicase Q" evidence="15">
    <location>
        <begin position="3"/>
        <end position="31"/>
    </location>
</feature>
<feature type="domain" description="Helicase ATP-binding" evidence="13">
    <location>
        <begin position="34"/>
        <end position="206"/>
    </location>
</feature>
<evidence type="ECO:0000256" key="6">
    <source>
        <dbReference type="ARBA" id="ARBA00022840"/>
    </source>
</evidence>
<dbReference type="GO" id="GO:0003724">
    <property type="term" value="F:RNA helicase activity"/>
    <property type="evidence" value="ECO:0007669"/>
    <property type="project" value="UniProtKB-EC"/>
</dbReference>
<evidence type="ECO:0000256" key="3">
    <source>
        <dbReference type="ARBA" id="ARBA00022741"/>
    </source>
</evidence>
<dbReference type="InterPro" id="IPR011545">
    <property type="entry name" value="DEAD/DEAH_box_helicase_dom"/>
</dbReference>
<dbReference type="Gene3D" id="3.40.50.300">
    <property type="entry name" value="P-loop containing nucleotide triphosphate hydrolases"/>
    <property type="match status" value="2"/>
</dbReference>
<dbReference type="CDD" id="cd12252">
    <property type="entry name" value="RRM_DbpA"/>
    <property type="match status" value="1"/>
</dbReference>
<dbReference type="FunFam" id="3.40.50.300:FF:000108">
    <property type="entry name" value="ATP-dependent RNA helicase RhlE"/>
    <property type="match status" value="1"/>
</dbReference>
<dbReference type="EC" id="3.6.4.13" evidence="1"/>
<dbReference type="InterPro" id="IPR044742">
    <property type="entry name" value="DEAD/DEAH_RhlB"/>
</dbReference>
<dbReference type="GO" id="GO:0005829">
    <property type="term" value="C:cytosol"/>
    <property type="evidence" value="ECO:0007669"/>
    <property type="project" value="TreeGrafter"/>
</dbReference>
<dbReference type="OrthoDB" id="9805696at2"/>
<dbReference type="GO" id="GO:0003723">
    <property type="term" value="F:RNA binding"/>
    <property type="evidence" value="ECO:0007669"/>
    <property type="project" value="UniProtKB-ARBA"/>
</dbReference>
<dbReference type="PANTHER" id="PTHR47959:SF1">
    <property type="entry name" value="ATP-DEPENDENT RNA HELICASE DBPA"/>
    <property type="match status" value="1"/>
</dbReference>
<evidence type="ECO:0000259" key="15">
    <source>
        <dbReference type="PROSITE" id="PS51195"/>
    </source>
</evidence>
<name>A0A347ZR00_9CHLR</name>
<evidence type="ECO:0000313" key="16">
    <source>
        <dbReference type="EMBL" id="REG11715.1"/>
    </source>
</evidence>
<dbReference type="Gene3D" id="3.30.70.330">
    <property type="match status" value="1"/>
</dbReference>
<evidence type="ECO:0000313" key="17">
    <source>
        <dbReference type="Proteomes" id="UP000256388"/>
    </source>
</evidence>
<keyword evidence="2" id="KW-0963">Cytoplasm</keyword>
<feature type="domain" description="Helicase C-terminal" evidence="14">
    <location>
        <begin position="217"/>
        <end position="379"/>
    </location>
</feature>
<dbReference type="InterPro" id="IPR001650">
    <property type="entry name" value="Helicase_C-like"/>
</dbReference>
<evidence type="ECO:0000259" key="14">
    <source>
        <dbReference type="PROSITE" id="PS51194"/>
    </source>
</evidence>
<keyword evidence="7" id="KW-0346">Stress response</keyword>
<feature type="region of interest" description="Disordered" evidence="12">
    <location>
        <begin position="434"/>
        <end position="481"/>
    </location>
</feature>
<comment type="similarity">
    <text evidence="8 11">Belongs to the DEAD box helicase family.</text>
</comment>
<dbReference type="SUPFAM" id="SSF52540">
    <property type="entry name" value="P-loop containing nucleoside triphosphate hydrolases"/>
    <property type="match status" value="1"/>
</dbReference>
<dbReference type="InterPro" id="IPR005580">
    <property type="entry name" value="DbpA/CsdA_RNA-bd_dom"/>
</dbReference>
<dbReference type="PANTHER" id="PTHR47959">
    <property type="entry name" value="ATP-DEPENDENT RNA HELICASE RHLE-RELATED"/>
    <property type="match status" value="1"/>
</dbReference>
<dbReference type="PROSITE" id="PS51194">
    <property type="entry name" value="HELICASE_CTER"/>
    <property type="match status" value="1"/>
</dbReference>
<dbReference type="GO" id="GO:0005524">
    <property type="term" value="F:ATP binding"/>
    <property type="evidence" value="ECO:0007669"/>
    <property type="project" value="UniProtKB-KW"/>
</dbReference>
<dbReference type="PROSITE" id="PS00039">
    <property type="entry name" value="DEAD_ATP_HELICASE"/>
    <property type="match status" value="1"/>
</dbReference>
<dbReference type="InterPro" id="IPR050079">
    <property type="entry name" value="DEAD_box_RNA_helicase"/>
</dbReference>
<keyword evidence="5 11" id="KW-0347">Helicase</keyword>
<dbReference type="InterPro" id="IPR027417">
    <property type="entry name" value="P-loop_NTPase"/>
</dbReference>
<dbReference type="CDD" id="cd00268">
    <property type="entry name" value="DEADc"/>
    <property type="match status" value="1"/>
</dbReference>
<dbReference type="InterPro" id="IPR057325">
    <property type="entry name" value="DeaD_dimer"/>
</dbReference>
<feature type="compositionally biased region" description="Basic and acidic residues" evidence="12">
    <location>
        <begin position="446"/>
        <end position="456"/>
    </location>
</feature>
<evidence type="ECO:0000256" key="8">
    <source>
        <dbReference type="ARBA" id="ARBA00038437"/>
    </source>
</evidence>
<reference evidence="16 17" key="1">
    <citation type="submission" date="2018-08" db="EMBL/GenBank/DDBJ databases">
        <title>Genomic Encyclopedia of Type Strains, Phase IV (KMG-IV): sequencing the most valuable type-strain genomes for metagenomic binning, comparative biology and taxonomic classification.</title>
        <authorList>
            <person name="Goeker M."/>
        </authorList>
    </citation>
    <scope>NUCLEOTIDE SEQUENCE [LARGE SCALE GENOMIC DNA]</scope>
    <source>
        <strain evidence="16 17">DSM 23923</strain>
    </source>
</reference>
<dbReference type="InterPro" id="IPR014014">
    <property type="entry name" value="RNA_helicase_DEAD_Q_motif"/>
</dbReference>
<accession>A0A347ZR00</accession>
<proteinExistence type="inferred from homology"/>
<evidence type="ECO:0000256" key="9">
    <source>
        <dbReference type="ARBA" id="ARBA00047984"/>
    </source>
</evidence>
<dbReference type="PROSITE" id="PS51192">
    <property type="entry name" value="HELICASE_ATP_BIND_1"/>
    <property type="match status" value="1"/>
</dbReference>
<organism evidence="16 17">
    <name type="scientific">Pelolinea submarina</name>
    <dbReference type="NCBI Taxonomy" id="913107"/>
    <lineage>
        <taxon>Bacteria</taxon>
        <taxon>Bacillati</taxon>
        <taxon>Chloroflexota</taxon>
        <taxon>Anaerolineae</taxon>
        <taxon>Anaerolineales</taxon>
        <taxon>Anaerolineaceae</taxon>
        <taxon>Pelolinea</taxon>
    </lineage>
</organism>
<keyword evidence="6 11" id="KW-0067">ATP-binding</keyword>
<evidence type="ECO:0000256" key="7">
    <source>
        <dbReference type="ARBA" id="ARBA00023016"/>
    </source>
</evidence>
<evidence type="ECO:0000256" key="11">
    <source>
        <dbReference type="RuleBase" id="RU000492"/>
    </source>
</evidence>
<dbReference type="InterPro" id="IPR014001">
    <property type="entry name" value="Helicase_ATP-bd"/>
</dbReference>
<evidence type="ECO:0000256" key="1">
    <source>
        <dbReference type="ARBA" id="ARBA00012552"/>
    </source>
</evidence>
<evidence type="ECO:0000256" key="5">
    <source>
        <dbReference type="ARBA" id="ARBA00022806"/>
    </source>
</evidence>
<dbReference type="CDD" id="cd18787">
    <property type="entry name" value="SF2_C_DEAD"/>
    <property type="match status" value="1"/>
</dbReference>
<evidence type="ECO:0000256" key="12">
    <source>
        <dbReference type="SAM" id="MobiDB-lite"/>
    </source>
</evidence>